<gene>
    <name evidence="2" type="ORF">dnl_27770</name>
</gene>
<reference evidence="2" key="1">
    <citation type="journal article" date="2021" name="Microb. Physiol.">
        <title>Proteogenomic Insights into the Physiology of Marine, Sulfate-Reducing, Filamentous Desulfonema limicola and Desulfonema magnum.</title>
        <authorList>
            <person name="Schnaars V."/>
            <person name="Wohlbrand L."/>
            <person name="Scheve S."/>
            <person name="Hinrichs C."/>
            <person name="Reinhardt R."/>
            <person name="Rabus R."/>
        </authorList>
    </citation>
    <scope>NUCLEOTIDE SEQUENCE</scope>
    <source>
        <strain evidence="2">5ac10</strain>
    </source>
</reference>
<dbReference type="KEGG" id="dli:dnl_27770"/>
<dbReference type="AlphaFoldDB" id="A0A975GGR4"/>
<evidence type="ECO:0000259" key="1">
    <source>
        <dbReference type="Pfam" id="PF09820"/>
    </source>
</evidence>
<dbReference type="InterPro" id="IPR018631">
    <property type="entry name" value="AAA-ATPase-like_dom"/>
</dbReference>
<sequence>MNPKKLPIGLSDFKELIKEKFYYIDKTNFIRDIIISPSKILLFPRPRRFGKTLNLSMLRYFFEKNDKDTGFLFKGLEIEKHEVFKTCQGKYPVIYMTFKDVKHLDWLHCLSSIKYVVYEEFSKHRYLLESNAIYKEDKVFFQNVLERSLPEEDYHNALKLLSRCLHSFYNTPVLIFIDEYDTPIHAAYASGYYKQIISFMRNFLSGGMKDNPYLFKGVLTGILRVAKESVFSGLNNLGVHTLLSLKFSDSFGFTKDETVKLLRDYNMKDHFQEVSNWYDGYKFGKSVIYNPWSVLNYIYNQGVPDLYWVNTADTGMIDKLATRGGKKLREEIGQLLEGKCITKQIYDSIVMNDLDNRDDILWSFLLFCGYLKVDEKKSGINIYRLAVPNREIRYIYEEMVKRWFGEKIESECLENFVRALNKGDVKLFEIMLRKVVLQVMSYHDLSGEPERVYHALVLGMLVWMSDAYEIRSNRESGYGRYDIMLKPRDLNKHGIIIEFKMVEDDEKPEQTLKRAMEQIEKKKYTAELEASGVKDIIKIAIAFKGKELWLEHELYSC</sequence>
<dbReference type="EMBL" id="CP061799">
    <property type="protein sequence ID" value="QTA80472.1"/>
    <property type="molecule type" value="Genomic_DNA"/>
</dbReference>
<accession>A0A975GGR4</accession>
<dbReference type="Proteomes" id="UP000663720">
    <property type="component" value="Chromosome"/>
</dbReference>
<protein>
    <submittedName>
        <fullName evidence="2">AAA ATPase-like domain-containing protein</fullName>
    </submittedName>
</protein>
<proteinExistence type="predicted"/>
<dbReference type="SUPFAM" id="SSF52540">
    <property type="entry name" value="P-loop containing nucleoside triphosphate hydrolases"/>
    <property type="match status" value="1"/>
</dbReference>
<dbReference type="PANTHER" id="PTHR34825">
    <property type="entry name" value="CONSERVED PROTEIN, WITH A WEAK D-GALACTARATE DEHYDRATASE/ALTRONATE HYDROLASE DOMAIN"/>
    <property type="match status" value="1"/>
</dbReference>
<organism evidence="2 3">
    <name type="scientific">Desulfonema limicola</name>
    <dbReference type="NCBI Taxonomy" id="45656"/>
    <lineage>
        <taxon>Bacteria</taxon>
        <taxon>Pseudomonadati</taxon>
        <taxon>Thermodesulfobacteriota</taxon>
        <taxon>Desulfobacteria</taxon>
        <taxon>Desulfobacterales</taxon>
        <taxon>Desulfococcaceae</taxon>
        <taxon>Desulfonema</taxon>
    </lineage>
</organism>
<feature type="domain" description="AAA-ATPase-like" evidence="1">
    <location>
        <begin position="7"/>
        <end position="231"/>
    </location>
</feature>
<evidence type="ECO:0000313" key="3">
    <source>
        <dbReference type="Proteomes" id="UP000663720"/>
    </source>
</evidence>
<name>A0A975GGR4_9BACT</name>
<dbReference type="InterPro" id="IPR027417">
    <property type="entry name" value="P-loop_NTPase"/>
</dbReference>
<dbReference type="InterPro" id="IPR012547">
    <property type="entry name" value="PDDEXK_9"/>
</dbReference>
<keyword evidence="3" id="KW-1185">Reference proteome</keyword>
<dbReference type="PANTHER" id="PTHR34825:SF1">
    <property type="entry name" value="AAA-ATPASE-LIKE DOMAIN-CONTAINING PROTEIN"/>
    <property type="match status" value="1"/>
</dbReference>
<dbReference type="Pfam" id="PF08011">
    <property type="entry name" value="PDDEXK_9"/>
    <property type="match status" value="1"/>
</dbReference>
<dbReference type="Pfam" id="PF09820">
    <property type="entry name" value="AAA-ATPase_like"/>
    <property type="match status" value="1"/>
</dbReference>
<evidence type="ECO:0000313" key="2">
    <source>
        <dbReference type="EMBL" id="QTA80472.1"/>
    </source>
</evidence>
<dbReference type="RefSeq" id="WP_207692117.1">
    <property type="nucleotide sequence ID" value="NZ_CP061799.1"/>
</dbReference>